<evidence type="ECO:0000313" key="6">
    <source>
        <dbReference type="Proteomes" id="UP000195162"/>
    </source>
</evidence>
<sequence>MIELPNANDWIVRNSDPNSLERIEAFFTDHAYESHRHDTFAIGRTLIGVQSFHYRGEMKHSLPGITMVLHPDEKHDGESGTRDGFRYRMVYVEPATLQEIMKGKPLPFFENGLSQDPRLFKATDVLLQGMDQRIDPLEKQDALYDLATTLYEISGNNQRTSHSYDYIAAERAREFIHASLYENISLADIEKNVGRDRWSLSRDFRLLFGTSPHRYMTMRRLEVVKSCLMYGESLTQASLIAGFFEQSHMTRHFLKAFVLTPARWRMINKLFLNK</sequence>
<dbReference type="SUPFAM" id="SSF51215">
    <property type="entry name" value="Regulatory protein AraC"/>
    <property type="match status" value="1"/>
</dbReference>
<dbReference type="PANTHER" id="PTHR46796:SF2">
    <property type="entry name" value="TRANSCRIPTIONAL REGULATORY PROTEIN"/>
    <property type="match status" value="1"/>
</dbReference>
<dbReference type="InterPro" id="IPR037923">
    <property type="entry name" value="HTH-like"/>
</dbReference>
<dbReference type="SMART" id="SM00342">
    <property type="entry name" value="HTH_ARAC"/>
    <property type="match status" value="1"/>
</dbReference>
<accession>A0A242U3X0</accession>
<dbReference type="Proteomes" id="UP000195162">
    <property type="component" value="Unassembled WGS sequence"/>
</dbReference>
<evidence type="ECO:0000259" key="4">
    <source>
        <dbReference type="PROSITE" id="PS01124"/>
    </source>
</evidence>
<dbReference type="GO" id="GO:0003700">
    <property type="term" value="F:DNA-binding transcription factor activity"/>
    <property type="evidence" value="ECO:0007669"/>
    <property type="project" value="InterPro"/>
</dbReference>
<proteinExistence type="predicted"/>
<name>A0A242U3X0_ACIPI</name>
<dbReference type="Pfam" id="PF12833">
    <property type="entry name" value="HTH_18"/>
    <property type="match status" value="1"/>
</dbReference>
<evidence type="ECO:0000256" key="1">
    <source>
        <dbReference type="ARBA" id="ARBA00023015"/>
    </source>
</evidence>
<keyword evidence="2" id="KW-0238">DNA-binding</keyword>
<gene>
    <name evidence="5" type="ORF">CAT59_11955</name>
</gene>
<evidence type="ECO:0000256" key="3">
    <source>
        <dbReference type="ARBA" id="ARBA00023163"/>
    </source>
</evidence>
<dbReference type="GO" id="GO:0043565">
    <property type="term" value="F:sequence-specific DNA binding"/>
    <property type="evidence" value="ECO:0007669"/>
    <property type="project" value="InterPro"/>
</dbReference>
<dbReference type="AlphaFoldDB" id="A0A242U3X0"/>
<dbReference type="PANTHER" id="PTHR46796">
    <property type="entry name" value="HTH-TYPE TRANSCRIPTIONAL ACTIVATOR RHAS-RELATED"/>
    <property type="match status" value="1"/>
</dbReference>
<evidence type="ECO:0000256" key="2">
    <source>
        <dbReference type="ARBA" id="ARBA00023125"/>
    </source>
</evidence>
<dbReference type="EMBL" id="NGIR01000029">
    <property type="protein sequence ID" value="OTU27098.1"/>
    <property type="molecule type" value="Genomic_DNA"/>
</dbReference>
<organism evidence="5 6">
    <name type="scientific">Acinetobacter pittii</name>
    <name type="common">Acinetobacter genomosp. 3</name>
    <dbReference type="NCBI Taxonomy" id="48296"/>
    <lineage>
        <taxon>Bacteria</taxon>
        <taxon>Pseudomonadati</taxon>
        <taxon>Pseudomonadota</taxon>
        <taxon>Gammaproteobacteria</taxon>
        <taxon>Moraxellales</taxon>
        <taxon>Moraxellaceae</taxon>
        <taxon>Acinetobacter</taxon>
        <taxon>Acinetobacter calcoaceticus/baumannii complex</taxon>
    </lineage>
</organism>
<dbReference type="Gene3D" id="1.10.10.60">
    <property type="entry name" value="Homeodomain-like"/>
    <property type="match status" value="1"/>
</dbReference>
<dbReference type="InterPro" id="IPR009057">
    <property type="entry name" value="Homeodomain-like_sf"/>
</dbReference>
<protein>
    <submittedName>
        <fullName evidence="5">AraC family transcriptional regulator</fullName>
    </submittedName>
</protein>
<dbReference type="InterPro" id="IPR003313">
    <property type="entry name" value="AraC-bd"/>
</dbReference>
<dbReference type="InterPro" id="IPR050204">
    <property type="entry name" value="AraC_XylS_family_regulators"/>
</dbReference>
<dbReference type="SUPFAM" id="SSF46689">
    <property type="entry name" value="Homeodomain-like"/>
    <property type="match status" value="2"/>
</dbReference>
<dbReference type="Pfam" id="PF02311">
    <property type="entry name" value="AraC_binding"/>
    <property type="match status" value="1"/>
</dbReference>
<dbReference type="InterPro" id="IPR018060">
    <property type="entry name" value="HTH_AraC"/>
</dbReference>
<evidence type="ECO:0000313" key="5">
    <source>
        <dbReference type="EMBL" id="OTU27098.1"/>
    </source>
</evidence>
<comment type="caution">
    <text evidence="5">The sequence shown here is derived from an EMBL/GenBank/DDBJ whole genome shotgun (WGS) entry which is preliminary data.</text>
</comment>
<keyword evidence="1" id="KW-0805">Transcription regulation</keyword>
<keyword evidence="3" id="KW-0804">Transcription</keyword>
<reference evidence="5 6" key="1">
    <citation type="submission" date="2017-05" db="EMBL/GenBank/DDBJ databases">
        <authorList>
            <person name="Song R."/>
            <person name="Chenine A.L."/>
            <person name="Ruprecht R.M."/>
        </authorList>
    </citation>
    <scope>NUCLEOTIDE SEQUENCE [LARGE SCALE GENOMIC DNA]</scope>
    <source>
        <strain evidence="5 6">ARLG1955</strain>
    </source>
</reference>
<feature type="domain" description="HTH araC/xylS-type" evidence="4">
    <location>
        <begin position="170"/>
        <end position="267"/>
    </location>
</feature>
<dbReference type="RefSeq" id="WP_086376100.1">
    <property type="nucleotide sequence ID" value="NZ_JADVOL010000002.1"/>
</dbReference>
<dbReference type="PROSITE" id="PS01124">
    <property type="entry name" value="HTH_ARAC_FAMILY_2"/>
    <property type="match status" value="1"/>
</dbReference>